<dbReference type="OrthoDB" id="2439757at2759"/>
<reference evidence="1 2" key="1">
    <citation type="submission" date="2018-08" db="EMBL/GenBank/DDBJ databases">
        <title>Genome and evolution of the arbuscular mycorrhizal fungus Diversispora epigaea (formerly Glomus versiforme) and its bacterial endosymbionts.</title>
        <authorList>
            <person name="Sun X."/>
            <person name="Fei Z."/>
            <person name="Harrison M."/>
        </authorList>
    </citation>
    <scope>NUCLEOTIDE SEQUENCE [LARGE SCALE GENOMIC DNA]</scope>
    <source>
        <strain evidence="1 2">IT104</strain>
    </source>
</reference>
<evidence type="ECO:0000313" key="2">
    <source>
        <dbReference type="Proteomes" id="UP000266861"/>
    </source>
</evidence>
<dbReference type="EMBL" id="PQFF01000283">
    <property type="protein sequence ID" value="RHZ66122.1"/>
    <property type="molecule type" value="Genomic_DNA"/>
</dbReference>
<name>A0A397HSW1_9GLOM</name>
<organism evidence="1 2">
    <name type="scientific">Diversispora epigaea</name>
    <dbReference type="NCBI Taxonomy" id="1348612"/>
    <lineage>
        <taxon>Eukaryota</taxon>
        <taxon>Fungi</taxon>
        <taxon>Fungi incertae sedis</taxon>
        <taxon>Mucoromycota</taxon>
        <taxon>Glomeromycotina</taxon>
        <taxon>Glomeromycetes</taxon>
        <taxon>Diversisporales</taxon>
        <taxon>Diversisporaceae</taxon>
        <taxon>Diversispora</taxon>
    </lineage>
</organism>
<dbReference type="AlphaFoldDB" id="A0A397HSW1"/>
<evidence type="ECO:0000313" key="1">
    <source>
        <dbReference type="EMBL" id="RHZ66122.1"/>
    </source>
</evidence>
<dbReference type="Proteomes" id="UP000266861">
    <property type="component" value="Unassembled WGS sequence"/>
</dbReference>
<sequence length="288" mass="32970">MSTIVPVVGDRKVYFIENDNLFDQIDDASRELMEEYLKKVPLSFTFPGMVDGKAYIIATVNLPRGTPISNLPTEFKKFPVLIDYGTMKVSTASDTYHKYQNLKPRISISNSKLDGRCTLGAFFKTTKQPDKKYLLTVNNGIGEVVDSIIQPGKIDKDNLIKYYCTNITKYEDLRIDASGRLLDFVFCEVDSKYEALVINKLYQSNIKIEDIQFTIYYKVESNILVQKVDRAIEHIFGKMKNRISYILVTNTFEVDTYAKMLLIIHDKSSNFGAVRDSNALVYDQDSLF</sequence>
<accession>A0A397HSW1</accession>
<comment type="caution">
    <text evidence="1">The sequence shown here is derived from an EMBL/GenBank/DDBJ whole genome shotgun (WGS) entry which is preliminary data.</text>
</comment>
<gene>
    <name evidence="1" type="ORF">Glove_309g86</name>
</gene>
<protein>
    <submittedName>
        <fullName evidence="1">Uncharacterized protein</fullName>
    </submittedName>
</protein>
<proteinExistence type="predicted"/>
<keyword evidence="2" id="KW-1185">Reference proteome</keyword>